<dbReference type="Proteomes" id="UP000434044">
    <property type="component" value="Unassembled WGS sequence"/>
</dbReference>
<dbReference type="AlphaFoldDB" id="A0A6N8E9V0"/>
<evidence type="ECO:0000313" key="5">
    <source>
        <dbReference type="Proteomes" id="UP000434044"/>
    </source>
</evidence>
<gene>
    <name evidence="4" type="ORF">GJ668_00705</name>
</gene>
<feature type="compositionally biased region" description="Basic and acidic residues" evidence="1">
    <location>
        <begin position="82"/>
        <end position="104"/>
    </location>
</feature>
<comment type="caution">
    <text evidence="4">The sequence shown here is derived from an EMBL/GenBank/DDBJ whole genome shotgun (WGS) entry which is preliminary data.</text>
</comment>
<evidence type="ECO:0000259" key="3">
    <source>
        <dbReference type="Pfam" id="PF13511"/>
    </source>
</evidence>
<dbReference type="OrthoDB" id="5770476at2"/>
<proteinExistence type="predicted"/>
<evidence type="ECO:0000256" key="2">
    <source>
        <dbReference type="SAM" id="SignalP"/>
    </source>
</evidence>
<keyword evidence="5" id="KW-1185">Reference proteome</keyword>
<dbReference type="RefSeq" id="WP_155448188.1">
    <property type="nucleotide sequence ID" value="NZ_WNKT01000001.1"/>
</dbReference>
<evidence type="ECO:0000313" key="4">
    <source>
        <dbReference type="EMBL" id="MTW19609.1"/>
    </source>
</evidence>
<dbReference type="InterPro" id="IPR025392">
    <property type="entry name" value="DUF4124"/>
</dbReference>
<feature type="domain" description="DUF4124" evidence="3">
    <location>
        <begin position="18"/>
        <end position="63"/>
    </location>
</feature>
<feature type="compositionally biased region" description="Basic and acidic residues" evidence="1">
    <location>
        <begin position="113"/>
        <end position="124"/>
    </location>
</feature>
<feature type="region of interest" description="Disordered" evidence="1">
    <location>
        <begin position="53"/>
        <end position="124"/>
    </location>
</feature>
<evidence type="ECO:0000256" key="1">
    <source>
        <dbReference type="SAM" id="MobiDB-lite"/>
    </source>
</evidence>
<dbReference type="EMBL" id="WNKT01000001">
    <property type="protein sequence ID" value="MTW19609.1"/>
    <property type="molecule type" value="Genomic_DNA"/>
</dbReference>
<feature type="compositionally biased region" description="Basic and acidic residues" evidence="1">
    <location>
        <begin position="54"/>
        <end position="69"/>
    </location>
</feature>
<protein>
    <submittedName>
        <fullName evidence="4">DUF4124 domain-containing protein</fullName>
    </submittedName>
</protein>
<feature type="chain" id="PRO_5026754745" evidence="2">
    <location>
        <begin position="29"/>
        <end position="170"/>
    </location>
</feature>
<feature type="signal peptide" evidence="2">
    <location>
        <begin position="1"/>
        <end position="28"/>
    </location>
</feature>
<organism evidence="4 5">
    <name type="scientific">Allochromatium palmeri</name>
    <dbReference type="NCBI Taxonomy" id="231048"/>
    <lineage>
        <taxon>Bacteria</taxon>
        <taxon>Pseudomonadati</taxon>
        <taxon>Pseudomonadota</taxon>
        <taxon>Gammaproteobacteria</taxon>
        <taxon>Chromatiales</taxon>
        <taxon>Chromatiaceae</taxon>
        <taxon>Allochromatium</taxon>
    </lineage>
</organism>
<reference evidence="4 5" key="1">
    <citation type="submission" date="2019-11" db="EMBL/GenBank/DDBJ databases">
        <title>Whole-genome sequence of the anaerobic purple sulfur bacterium Allochromatium palmeri DSM 15591.</title>
        <authorList>
            <person name="Kyndt J.A."/>
            <person name="Meyer T.E."/>
        </authorList>
    </citation>
    <scope>NUCLEOTIDE SEQUENCE [LARGE SCALE GENOMIC DNA]</scope>
    <source>
        <strain evidence="4 5">DSM 15591</strain>
    </source>
</reference>
<dbReference type="Pfam" id="PF13511">
    <property type="entry name" value="DUF4124"/>
    <property type="match status" value="1"/>
</dbReference>
<sequence length="170" mass="19059">MTATTTGSVRRSLSISVLLALSASPAWAELYKCRQPDGSLSYQQTACAAQAEGQRLEVDTRGPNGRERASSSLDYSVAAQAERLRTEREARERAHLQARREAQARSRALKAAAKSDRNTDFDSAKCARHRGEVAKWRQKVKGSYRTRDEKDYNDSKLAHHEALVERYCES</sequence>
<accession>A0A6N8E9V0</accession>
<keyword evidence="2" id="KW-0732">Signal</keyword>
<name>A0A6N8E9V0_9GAMM</name>